<evidence type="ECO:0000313" key="2">
    <source>
        <dbReference type="Proteomes" id="UP001497482"/>
    </source>
</evidence>
<organism evidence="1 2">
    <name type="scientific">Knipowitschia caucasica</name>
    <name type="common">Caucasian dwarf goby</name>
    <name type="synonym">Pomatoschistus caucasicus</name>
    <dbReference type="NCBI Taxonomy" id="637954"/>
    <lineage>
        <taxon>Eukaryota</taxon>
        <taxon>Metazoa</taxon>
        <taxon>Chordata</taxon>
        <taxon>Craniata</taxon>
        <taxon>Vertebrata</taxon>
        <taxon>Euteleostomi</taxon>
        <taxon>Actinopterygii</taxon>
        <taxon>Neopterygii</taxon>
        <taxon>Teleostei</taxon>
        <taxon>Neoteleostei</taxon>
        <taxon>Acanthomorphata</taxon>
        <taxon>Gobiaria</taxon>
        <taxon>Gobiiformes</taxon>
        <taxon>Gobioidei</taxon>
        <taxon>Gobiidae</taxon>
        <taxon>Gobiinae</taxon>
        <taxon>Knipowitschia</taxon>
    </lineage>
</organism>
<protein>
    <submittedName>
        <fullName evidence="1">Uncharacterized protein</fullName>
    </submittedName>
</protein>
<dbReference type="Proteomes" id="UP001497482">
    <property type="component" value="Chromosome 2"/>
</dbReference>
<sequence length="68" mass="8332">MEILRRSIFRSWFRVHRSPRRRWRQAFSVEPRTKLAEEGHHEDCLLPHLASLAERWLLYLHQRTSIAP</sequence>
<evidence type="ECO:0000313" key="1">
    <source>
        <dbReference type="EMBL" id="CAL1592850.1"/>
    </source>
</evidence>
<proteinExistence type="predicted"/>
<dbReference type="EMBL" id="OZ035824">
    <property type="protein sequence ID" value="CAL1592850.1"/>
    <property type="molecule type" value="Genomic_DNA"/>
</dbReference>
<accession>A0AAV2KS01</accession>
<name>A0AAV2KS01_KNICA</name>
<dbReference type="AlphaFoldDB" id="A0AAV2KS01"/>
<gene>
    <name evidence="1" type="ORF">KC01_LOCUS22045</name>
</gene>
<reference evidence="1 2" key="1">
    <citation type="submission" date="2024-04" db="EMBL/GenBank/DDBJ databases">
        <authorList>
            <person name="Waldvogel A.-M."/>
            <person name="Schoenle A."/>
        </authorList>
    </citation>
    <scope>NUCLEOTIDE SEQUENCE [LARGE SCALE GENOMIC DNA]</scope>
</reference>
<keyword evidence="2" id="KW-1185">Reference proteome</keyword>